<dbReference type="Pfam" id="PF00201">
    <property type="entry name" value="UDPGT"/>
    <property type="match status" value="1"/>
</dbReference>
<dbReference type="Proteomes" id="UP000663760">
    <property type="component" value="Chromosome 4"/>
</dbReference>
<dbReference type="FunFam" id="3.40.50.2000:FF:000056">
    <property type="entry name" value="Glycosyltransferase"/>
    <property type="match status" value="1"/>
</dbReference>
<comment type="similarity">
    <text evidence="1">Belongs to the UDP-glycosyltransferase family.</text>
</comment>
<keyword evidence="4" id="KW-1185">Reference proteome</keyword>
<name>A0A7I8KB01_SPIIN</name>
<dbReference type="PANTHER" id="PTHR48047:SF19">
    <property type="entry name" value="GLYCOSYLTRANSFERASE"/>
    <property type="match status" value="1"/>
</dbReference>
<keyword evidence="2" id="KW-0808">Transferase</keyword>
<accession>A0A7I8KB01</accession>
<dbReference type="CDD" id="cd03784">
    <property type="entry name" value="GT1_Gtf-like"/>
    <property type="match status" value="1"/>
</dbReference>
<proteinExistence type="inferred from homology"/>
<gene>
    <name evidence="3" type="ORF">SI8410_04005522</name>
</gene>
<evidence type="ECO:0000256" key="1">
    <source>
        <dbReference type="ARBA" id="ARBA00009995"/>
    </source>
</evidence>
<dbReference type="EMBL" id="LR746267">
    <property type="protein sequence ID" value="CAA7394861.1"/>
    <property type="molecule type" value="Genomic_DNA"/>
</dbReference>
<dbReference type="InterPro" id="IPR002213">
    <property type="entry name" value="UDP_glucos_trans"/>
</dbReference>
<evidence type="ECO:0000256" key="2">
    <source>
        <dbReference type="ARBA" id="ARBA00022679"/>
    </source>
</evidence>
<dbReference type="OrthoDB" id="5835829at2759"/>
<dbReference type="Gene3D" id="3.40.50.2000">
    <property type="entry name" value="Glycogen Phosphorylase B"/>
    <property type="match status" value="2"/>
</dbReference>
<evidence type="ECO:0000313" key="4">
    <source>
        <dbReference type="Proteomes" id="UP000663760"/>
    </source>
</evidence>
<protein>
    <submittedName>
        <fullName evidence="3">Uncharacterized protein</fullName>
    </submittedName>
</protein>
<dbReference type="AlphaFoldDB" id="A0A7I8KB01"/>
<reference evidence="3" key="1">
    <citation type="submission" date="2020-02" db="EMBL/GenBank/DDBJ databases">
        <authorList>
            <person name="Scholz U."/>
            <person name="Mascher M."/>
            <person name="Fiebig A."/>
        </authorList>
    </citation>
    <scope>NUCLEOTIDE SEQUENCE</scope>
</reference>
<organism evidence="3 4">
    <name type="scientific">Spirodela intermedia</name>
    <name type="common">Intermediate duckweed</name>
    <dbReference type="NCBI Taxonomy" id="51605"/>
    <lineage>
        <taxon>Eukaryota</taxon>
        <taxon>Viridiplantae</taxon>
        <taxon>Streptophyta</taxon>
        <taxon>Embryophyta</taxon>
        <taxon>Tracheophyta</taxon>
        <taxon>Spermatophyta</taxon>
        <taxon>Magnoliopsida</taxon>
        <taxon>Liliopsida</taxon>
        <taxon>Araceae</taxon>
        <taxon>Lemnoideae</taxon>
        <taxon>Spirodela</taxon>
    </lineage>
</organism>
<dbReference type="SUPFAM" id="SSF53756">
    <property type="entry name" value="UDP-Glycosyltransferase/glycogen phosphorylase"/>
    <property type="match status" value="1"/>
</dbReference>
<sequence length="417" mass="46170">MTDLACAFASRGVDVTVRAPDTVSASCTTPSHERLLREQLPDAVVADIPFHNLTYAAKKLGIPRLTFNPVGAFPLVVMGRLEEHKPHAGLAKGDNTPFLVPDIPDNLEIVQSELPNFLRIRDHHAENSDQLRKSSRECFGVILNSFYDLDPAYCDELVRRDARQGFFLGPYPLWSEKDDVEKAKVEDDGKCLAWLDTQESRSVVFVGFGSFKCFSKEQHWEMARGLEASGRPFLWALKEKNLPGDTAAWLPEGGWVPQVAILNHPATGAFVTHLGWSSLMEGLIAGVPMITWPLAYDQFLSERLVLNVLRVGVRMWDGYRSSLPEEAADAVVKAEAISRVVSRFLPPGSADEEVEAVRKRAAEYRPRTRTAVKEGGAAYNDLTRLIDSLKAFSPEAEWGDSAAISTRYLGFLTASPA</sequence>
<dbReference type="PANTHER" id="PTHR48047">
    <property type="entry name" value="GLYCOSYLTRANSFERASE"/>
    <property type="match status" value="1"/>
</dbReference>
<dbReference type="GO" id="GO:0035251">
    <property type="term" value="F:UDP-glucosyltransferase activity"/>
    <property type="evidence" value="ECO:0007669"/>
    <property type="project" value="TreeGrafter"/>
</dbReference>
<evidence type="ECO:0000313" key="3">
    <source>
        <dbReference type="EMBL" id="CAA7394861.1"/>
    </source>
</evidence>